<reference evidence="2" key="1">
    <citation type="journal article" date="2015" name="Nature">
        <title>Complex archaea that bridge the gap between prokaryotes and eukaryotes.</title>
        <authorList>
            <person name="Spang A."/>
            <person name="Saw J.H."/>
            <person name="Jorgensen S.L."/>
            <person name="Zaremba-Niedzwiedzka K."/>
            <person name="Martijn J."/>
            <person name="Lind A.E."/>
            <person name="van Eijk R."/>
            <person name="Schleper C."/>
            <person name="Guy L."/>
            <person name="Ettema T.J."/>
        </authorList>
    </citation>
    <scope>NUCLEOTIDE SEQUENCE</scope>
</reference>
<protein>
    <submittedName>
        <fullName evidence="2">Uncharacterized protein</fullName>
    </submittedName>
</protein>
<name>A0A0F9FX32_9ZZZZ</name>
<feature type="compositionally biased region" description="Acidic residues" evidence="1">
    <location>
        <begin position="104"/>
        <end position="113"/>
    </location>
</feature>
<dbReference type="AlphaFoldDB" id="A0A0F9FX32"/>
<feature type="region of interest" description="Disordered" evidence="1">
    <location>
        <begin position="96"/>
        <end position="192"/>
    </location>
</feature>
<feature type="compositionally biased region" description="Basic residues" evidence="1">
    <location>
        <begin position="21"/>
        <end position="35"/>
    </location>
</feature>
<comment type="caution">
    <text evidence="2">The sequence shown here is derived from an EMBL/GenBank/DDBJ whole genome shotgun (WGS) entry which is preliminary data.</text>
</comment>
<feature type="compositionally biased region" description="Gly residues" evidence="1">
    <location>
        <begin position="171"/>
        <end position="190"/>
    </location>
</feature>
<sequence>MTLPSTFKEYYTQIDDLTLSKTRRKMNRKSHKGRHYGGIPGDQSGAPSGMGMEGEEHDEKYVTAPWGGKMAKHGIFPKGRTLRDEEGRRYVRAPWGGKMYLPPEEADGGENEEYSQLKNKRRRSPGWYGGISHRTRGLDGTMGGAGIGPDRDPQPAPLPPRDVPMKKFETGGPGGGGSGPGPGEGGGAFGVPGAAAEEVDVCSHCGQSLDDEMYRDYVGDEDEEYKYWAQSEWDEESEECPIHDEYDERCPYCVTVNQDDENCPYCSDTHANS</sequence>
<dbReference type="EMBL" id="LAZR01028661">
    <property type="protein sequence ID" value="KKL61915.1"/>
    <property type="molecule type" value="Genomic_DNA"/>
</dbReference>
<proteinExistence type="predicted"/>
<feature type="region of interest" description="Disordered" evidence="1">
    <location>
        <begin position="21"/>
        <end position="56"/>
    </location>
</feature>
<organism evidence="2">
    <name type="scientific">marine sediment metagenome</name>
    <dbReference type="NCBI Taxonomy" id="412755"/>
    <lineage>
        <taxon>unclassified sequences</taxon>
        <taxon>metagenomes</taxon>
        <taxon>ecological metagenomes</taxon>
    </lineage>
</organism>
<accession>A0A0F9FX32</accession>
<gene>
    <name evidence="2" type="ORF">LCGC14_2190450</name>
</gene>
<evidence type="ECO:0000256" key="1">
    <source>
        <dbReference type="SAM" id="MobiDB-lite"/>
    </source>
</evidence>
<feature type="non-terminal residue" evidence="2">
    <location>
        <position position="273"/>
    </location>
</feature>
<evidence type="ECO:0000313" key="2">
    <source>
        <dbReference type="EMBL" id="KKL61915.1"/>
    </source>
</evidence>